<reference evidence="1" key="2">
    <citation type="journal article" date="2007" name="Science">
        <title>Draft genome sequence of the sexually transmitted pathogen Trichomonas vaginalis.</title>
        <authorList>
            <person name="Carlton J.M."/>
            <person name="Hirt R.P."/>
            <person name="Silva J.C."/>
            <person name="Delcher A.L."/>
            <person name="Schatz M."/>
            <person name="Zhao Q."/>
            <person name="Wortman J.R."/>
            <person name="Bidwell S.L."/>
            <person name="Alsmark U.C.M."/>
            <person name="Besteiro S."/>
            <person name="Sicheritz-Ponten T."/>
            <person name="Noel C.J."/>
            <person name="Dacks J.B."/>
            <person name="Foster P.G."/>
            <person name="Simillion C."/>
            <person name="Van de Peer Y."/>
            <person name="Miranda-Saavedra D."/>
            <person name="Barton G.J."/>
            <person name="Westrop G.D."/>
            <person name="Mueller S."/>
            <person name="Dessi D."/>
            <person name="Fiori P.L."/>
            <person name="Ren Q."/>
            <person name="Paulsen I."/>
            <person name="Zhang H."/>
            <person name="Bastida-Corcuera F.D."/>
            <person name="Simoes-Barbosa A."/>
            <person name="Brown M.T."/>
            <person name="Hayes R.D."/>
            <person name="Mukherjee M."/>
            <person name="Okumura C.Y."/>
            <person name="Schneider R."/>
            <person name="Smith A.J."/>
            <person name="Vanacova S."/>
            <person name="Villalvazo M."/>
            <person name="Haas B.J."/>
            <person name="Pertea M."/>
            <person name="Feldblyum T.V."/>
            <person name="Utterback T.R."/>
            <person name="Shu C.L."/>
            <person name="Osoegawa K."/>
            <person name="de Jong P.J."/>
            <person name="Hrdy I."/>
            <person name="Horvathova L."/>
            <person name="Zubacova Z."/>
            <person name="Dolezal P."/>
            <person name="Malik S.B."/>
            <person name="Logsdon J.M. Jr."/>
            <person name="Henze K."/>
            <person name="Gupta A."/>
            <person name="Wang C.C."/>
            <person name="Dunne R.L."/>
            <person name="Upcroft J.A."/>
            <person name="Upcroft P."/>
            <person name="White O."/>
            <person name="Salzberg S.L."/>
            <person name="Tang P."/>
            <person name="Chiu C.-H."/>
            <person name="Lee Y.-S."/>
            <person name="Embley T.M."/>
            <person name="Coombs G.H."/>
            <person name="Mottram J.C."/>
            <person name="Tachezy J."/>
            <person name="Fraser-Liggett C.M."/>
            <person name="Johnson P.J."/>
        </authorList>
    </citation>
    <scope>NUCLEOTIDE SEQUENCE [LARGE SCALE GENOMIC DNA]</scope>
    <source>
        <strain evidence="1">G3</strain>
    </source>
</reference>
<dbReference type="KEGG" id="tva:4764325"/>
<dbReference type="Proteomes" id="UP000001542">
    <property type="component" value="Unassembled WGS sequence"/>
</dbReference>
<keyword evidence="2" id="KW-1185">Reference proteome</keyword>
<accession>A2ELK2</accession>
<dbReference type="VEuPathDB" id="TrichDB:TVAG_149350"/>
<organism evidence="1 2">
    <name type="scientific">Trichomonas vaginalis (strain ATCC PRA-98 / G3)</name>
    <dbReference type="NCBI Taxonomy" id="412133"/>
    <lineage>
        <taxon>Eukaryota</taxon>
        <taxon>Metamonada</taxon>
        <taxon>Parabasalia</taxon>
        <taxon>Trichomonadida</taxon>
        <taxon>Trichomonadidae</taxon>
        <taxon>Trichomonas</taxon>
    </lineage>
</organism>
<gene>
    <name evidence="1" type="ORF">TVAG_149350</name>
</gene>
<reference evidence="1" key="1">
    <citation type="submission" date="2006-10" db="EMBL/GenBank/DDBJ databases">
        <authorList>
            <person name="Amadeo P."/>
            <person name="Zhao Q."/>
            <person name="Wortman J."/>
            <person name="Fraser-Liggett C."/>
            <person name="Carlton J."/>
        </authorList>
    </citation>
    <scope>NUCLEOTIDE SEQUENCE</scope>
    <source>
        <strain evidence="1">G3</strain>
    </source>
</reference>
<sequence>MSQLKTIKQFQNGEFEIAISVYDTDAVVIIHNGIPGVGTIIKTEKTDGYVDTDVMIGLENQMFELLCIELTKGLKFDSIVFILSFKPEKLQNLADVRAFLDEFTKNINQK</sequence>
<dbReference type="VEuPathDB" id="TrichDB:TVAGG3_0163300"/>
<proteinExistence type="predicted"/>
<dbReference type="OrthoDB" id="10487065at2759"/>
<evidence type="ECO:0000313" key="2">
    <source>
        <dbReference type="Proteomes" id="UP000001542"/>
    </source>
</evidence>
<dbReference type="InParanoid" id="A2ELK2"/>
<name>A2ELK2_TRIV3</name>
<dbReference type="AlphaFoldDB" id="A2ELK2"/>
<dbReference type="RefSeq" id="XP_001318672.1">
    <property type="nucleotide sequence ID" value="XM_001318637.1"/>
</dbReference>
<protein>
    <recommendedName>
        <fullName evidence="3">Proteasome assembly chaperone 3</fullName>
    </recommendedName>
</protein>
<dbReference type="EMBL" id="DS113423">
    <property type="protein sequence ID" value="EAY06449.1"/>
    <property type="molecule type" value="Genomic_DNA"/>
</dbReference>
<evidence type="ECO:0000313" key="1">
    <source>
        <dbReference type="EMBL" id="EAY06449.1"/>
    </source>
</evidence>
<evidence type="ECO:0008006" key="3">
    <source>
        <dbReference type="Google" id="ProtNLM"/>
    </source>
</evidence>